<keyword evidence="2" id="KW-1185">Reference proteome</keyword>
<dbReference type="OrthoDB" id="1100665at2"/>
<dbReference type="Proteomes" id="UP000251993">
    <property type="component" value="Chromosome"/>
</dbReference>
<accession>A0A344TG45</accession>
<dbReference type="KEGG" id="run:DR864_07650"/>
<protein>
    <submittedName>
        <fullName evidence="1">Uncharacterized protein</fullName>
    </submittedName>
</protein>
<sequence length="249" mass="28374">MFIKKYYSQKTETMKTGIILSFIFGVFSLALQAQDTKAIRVKADTDLKYAIPVAERYRYPQFKEGTVSFFNAAPATAKLNYNFQLGEVQFLSLTKDTLSLANEKTIKQIQIGENIFYYDVAHGYVERIATYPKAYLVVKTMFKVAAVEKMAAMGKSSATSSIREVNMLSTGNSSVQKLASKGDIVFSKDKLYFLMDLNHRFYKTTKGGFLKLFPTHKKAIEDYFKAENLDLENEDHLKKILQFCSELPQ</sequence>
<evidence type="ECO:0000313" key="2">
    <source>
        <dbReference type="Proteomes" id="UP000251993"/>
    </source>
</evidence>
<reference evidence="1 2" key="1">
    <citation type="submission" date="2018-07" db="EMBL/GenBank/DDBJ databases">
        <title>Genome sequencing of Runella.</title>
        <authorList>
            <person name="Baek M.-G."/>
            <person name="Yi H."/>
        </authorList>
    </citation>
    <scope>NUCLEOTIDE SEQUENCE [LARGE SCALE GENOMIC DNA]</scope>
    <source>
        <strain evidence="1 2">HYN0085</strain>
    </source>
</reference>
<proteinExistence type="predicted"/>
<organism evidence="1 2">
    <name type="scientific">Runella rosea</name>
    <dbReference type="NCBI Taxonomy" id="2259595"/>
    <lineage>
        <taxon>Bacteria</taxon>
        <taxon>Pseudomonadati</taxon>
        <taxon>Bacteroidota</taxon>
        <taxon>Cytophagia</taxon>
        <taxon>Cytophagales</taxon>
        <taxon>Spirosomataceae</taxon>
        <taxon>Runella</taxon>
    </lineage>
</organism>
<dbReference type="EMBL" id="CP030850">
    <property type="protein sequence ID" value="AXE17616.1"/>
    <property type="molecule type" value="Genomic_DNA"/>
</dbReference>
<evidence type="ECO:0000313" key="1">
    <source>
        <dbReference type="EMBL" id="AXE17616.1"/>
    </source>
</evidence>
<name>A0A344TG45_9BACT</name>
<gene>
    <name evidence="1" type="ORF">DR864_07650</name>
</gene>
<dbReference type="AlphaFoldDB" id="A0A344TG45"/>